<proteinExistence type="predicted"/>
<dbReference type="AlphaFoldDB" id="U5NC92"/>
<organism evidence="1 2">
    <name type="scientific">Mycoplasma parvum str. Indiana</name>
    <dbReference type="NCBI Taxonomy" id="1403316"/>
    <lineage>
        <taxon>Bacteria</taxon>
        <taxon>Bacillati</taxon>
        <taxon>Mycoplasmatota</taxon>
        <taxon>Mollicutes</taxon>
        <taxon>Mycoplasmataceae</taxon>
        <taxon>Mycoplasma</taxon>
    </lineage>
</organism>
<evidence type="ECO:0000313" key="2">
    <source>
        <dbReference type="Proteomes" id="UP000017119"/>
    </source>
</evidence>
<name>U5NC92_9MOLU</name>
<dbReference type="Proteomes" id="UP000017119">
    <property type="component" value="Chromosome"/>
</dbReference>
<protein>
    <submittedName>
        <fullName evidence="1">Uncharacterized protein</fullName>
    </submittedName>
</protein>
<accession>U5NC92</accession>
<dbReference type="PATRIC" id="fig|1403316.3.peg.432"/>
<sequence>MKIWRIVTSKIKNFLSKHAQKGACFGILVHFFVNIFQNLQIIYSQFKKILIVKDFD</sequence>
<dbReference type="EMBL" id="CP006771">
    <property type="protein sequence ID" value="AGX89201.1"/>
    <property type="molecule type" value="Genomic_DNA"/>
</dbReference>
<dbReference type="KEGG" id="mpv:PRV_02315"/>
<gene>
    <name evidence="1" type="ORF">PRV_02315</name>
</gene>
<reference evidence="1 2" key="1">
    <citation type="journal article" date="2013" name="Genome Announc.">
        <title>Genome Sequence of Mycoplasma parvum (Formerly Eperythrozoon parvum), a Diminutive Hemoplasma of the Pig.</title>
        <authorList>
            <person name="do Nascimento N.C."/>
            <person name="Dos Santos A.P."/>
            <person name="Chu Y."/>
            <person name="Guimaraes A.M."/>
            <person name="Pagliaro A."/>
            <person name="Messick J.B."/>
        </authorList>
    </citation>
    <scope>NUCLEOTIDE SEQUENCE [LARGE SCALE GENOMIC DNA]</scope>
    <source>
        <strain evidence="1 2">Indiana</strain>
    </source>
</reference>
<keyword evidence="2" id="KW-1185">Reference proteome</keyword>
<evidence type="ECO:0000313" key="1">
    <source>
        <dbReference type="EMBL" id="AGX89201.1"/>
    </source>
</evidence>
<dbReference type="HOGENOM" id="CLU_3009467_0_0_14"/>